<dbReference type="GO" id="GO:0016702">
    <property type="term" value="F:oxidoreductase activity, acting on single donors with incorporation of molecular oxygen, incorporation of two atoms of oxygen"/>
    <property type="evidence" value="ECO:0007669"/>
    <property type="project" value="InterPro"/>
</dbReference>
<dbReference type="PANTHER" id="PTHR34315:SF1">
    <property type="entry name" value="INTRADIOL RING-CLEAVAGE DIOXYGENASES DOMAIN-CONTAINING PROTEIN-RELATED"/>
    <property type="match status" value="1"/>
</dbReference>
<dbReference type="InterPro" id="IPR000627">
    <property type="entry name" value="Intradiol_dOase_C"/>
</dbReference>
<evidence type="ECO:0000313" key="3">
    <source>
        <dbReference type="Proteomes" id="UP000590442"/>
    </source>
</evidence>
<protein>
    <submittedName>
        <fullName evidence="2">Protocatechuate 3,4-dioxygenase beta subunit</fullName>
    </submittedName>
</protein>
<keyword evidence="2" id="KW-0560">Oxidoreductase</keyword>
<keyword evidence="3" id="KW-1185">Reference proteome</keyword>
<dbReference type="PANTHER" id="PTHR34315">
    <property type="match status" value="1"/>
</dbReference>
<gene>
    <name evidence="2" type="ORF">GGR42_001832</name>
</gene>
<dbReference type="Proteomes" id="UP000590442">
    <property type="component" value="Unassembled WGS sequence"/>
</dbReference>
<dbReference type="InterPro" id="IPR015889">
    <property type="entry name" value="Intradiol_dOase_core"/>
</dbReference>
<comment type="caution">
    <text evidence="2">The sequence shown here is derived from an EMBL/GenBank/DDBJ whole genome shotgun (WGS) entry which is preliminary data.</text>
</comment>
<dbReference type="RefSeq" id="WP_167963067.1">
    <property type="nucleotide sequence ID" value="NZ_JAATJJ010000001.1"/>
</dbReference>
<dbReference type="Pfam" id="PF00775">
    <property type="entry name" value="Dioxygenase_C"/>
    <property type="match status" value="1"/>
</dbReference>
<sequence>MKRKDFLIKGVIGLGGVVALTGFANSRKKHKNEEDINLEDCNVSPSETKGPFPNKTPADYVRDNIIGDRKGVPLLITLTILNKNSGCEPLDNALVDIWHCDNQGNYSEYGGFRMQQTDLTQEHFLRGRQTTDVYGRVSFISIFPGYYPGRAPHIHLEVLTPDAKSVLVTQIAFPEDICDSVYASENYQGAGYVSNIRDGIFRNSLDQNMADKVSGNLSDGYILEKAIVVTT</sequence>
<keyword evidence="2" id="KW-0223">Dioxygenase</keyword>
<dbReference type="Gene3D" id="2.60.130.10">
    <property type="entry name" value="Aromatic compound dioxygenase"/>
    <property type="match status" value="1"/>
</dbReference>
<dbReference type="SUPFAM" id="SSF49482">
    <property type="entry name" value="Aromatic compound dioxygenase"/>
    <property type="match status" value="1"/>
</dbReference>
<name>A0A846QWQ5_9FLAO</name>
<dbReference type="EMBL" id="JAATJJ010000001">
    <property type="protein sequence ID" value="NJB71370.1"/>
    <property type="molecule type" value="Genomic_DNA"/>
</dbReference>
<evidence type="ECO:0000259" key="1">
    <source>
        <dbReference type="Pfam" id="PF00775"/>
    </source>
</evidence>
<evidence type="ECO:0000313" key="2">
    <source>
        <dbReference type="EMBL" id="NJB71370.1"/>
    </source>
</evidence>
<dbReference type="AlphaFoldDB" id="A0A846QWQ5"/>
<accession>A0A846QWQ5</accession>
<feature type="domain" description="Intradiol ring-cleavage dioxygenases" evidence="1">
    <location>
        <begin position="59"/>
        <end position="176"/>
    </location>
</feature>
<proteinExistence type="predicted"/>
<reference evidence="2 3" key="1">
    <citation type="submission" date="2020-03" db="EMBL/GenBank/DDBJ databases">
        <title>Genomic Encyclopedia of Type Strains, Phase IV (KMG-IV): sequencing the most valuable type-strain genomes for metagenomic binning, comparative biology and taxonomic classification.</title>
        <authorList>
            <person name="Goeker M."/>
        </authorList>
    </citation>
    <scope>NUCLEOTIDE SEQUENCE [LARGE SCALE GENOMIC DNA]</scope>
    <source>
        <strain evidence="2 3">DSM 29762</strain>
    </source>
</reference>
<organism evidence="2 3">
    <name type="scientific">Saonia flava</name>
    <dbReference type="NCBI Taxonomy" id="523696"/>
    <lineage>
        <taxon>Bacteria</taxon>
        <taxon>Pseudomonadati</taxon>
        <taxon>Bacteroidota</taxon>
        <taxon>Flavobacteriia</taxon>
        <taxon>Flavobacteriales</taxon>
        <taxon>Flavobacteriaceae</taxon>
        <taxon>Saonia</taxon>
    </lineage>
</organism>
<dbReference type="GO" id="GO:0008199">
    <property type="term" value="F:ferric iron binding"/>
    <property type="evidence" value="ECO:0007669"/>
    <property type="project" value="InterPro"/>
</dbReference>